<dbReference type="EMBL" id="HBKR01026611">
    <property type="protein sequence ID" value="CAE2319549.1"/>
    <property type="molecule type" value="Transcribed_RNA"/>
</dbReference>
<sequence>MTEAYMKHLKSKFDSGNLLQRSRIKIIYREFMKKEAFDMTAIRKSDRDFTDFQDIQNCIDLQDDESPFALHASMGAQKAYFDAQANVNSKKVIAYIKRLIKTSESLHDTKSALSVGKNLRILKHLVSLLCSCKIRVCIFHDMTLLQLLANVFGGILTKDTRIAVQKKMYKHVYHTRQLPLQCSVFLLMTVLAETSRPNLSKTREYWRSIVETFRALAAKGMAEQGVTLSDTRAITVYPEYVFPILLYLLAHSAAFLRERDTGLLSIQRALAVFFEECLGSTNECAGFLQELIRRIRALDDGYAAETTNTRILAEVSAKVLGEILKTRSLSAKDVFSFPGSVQLPHFFKKPTKSTAALESTNFLPPSFSVIRLGFGGMFTFAHSPEAQPEMLVESQSEDEIDADIFGTTSKISQAVQKLYGDLTEDDIALISWKKMRQEIAEALGVEELDEEARTIAWKAIQSLHEDE</sequence>
<name>A0A7S4LB21_9EUKA</name>
<dbReference type="Pfam" id="PF20168">
    <property type="entry name" value="PDS5"/>
    <property type="match status" value="1"/>
</dbReference>
<proteinExistence type="predicted"/>
<protein>
    <submittedName>
        <fullName evidence="1">Uncharacterized protein</fullName>
    </submittedName>
</protein>
<dbReference type="AlphaFoldDB" id="A0A7S4LB21"/>
<reference evidence="1" key="1">
    <citation type="submission" date="2021-01" db="EMBL/GenBank/DDBJ databases">
        <authorList>
            <person name="Corre E."/>
            <person name="Pelletier E."/>
            <person name="Niang G."/>
            <person name="Scheremetjew M."/>
            <person name="Finn R."/>
            <person name="Kale V."/>
            <person name="Holt S."/>
            <person name="Cochrane G."/>
            <person name="Meng A."/>
            <person name="Brown T."/>
            <person name="Cohen L."/>
        </authorList>
    </citation>
    <scope>NUCLEOTIDE SEQUENCE</scope>
    <source>
        <strain evidence="1">SoJaBio B1-5/56/2</strain>
    </source>
</reference>
<accession>A0A7S4LB21</accession>
<gene>
    <name evidence="1" type="ORF">NAES01612_LOCUS17453</name>
</gene>
<evidence type="ECO:0000313" key="1">
    <source>
        <dbReference type="EMBL" id="CAE2319549.1"/>
    </source>
</evidence>
<organism evidence="1">
    <name type="scientific">Paramoeba aestuarina</name>
    <dbReference type="NCBI Taxonomy" id="180227"/>
    <lineage>
        <taxon>Eukaryota</taxon>
        <taxon>Amoebozoa</taxon>
        <taxon>Discosea</taxon>
        <taxon>Flabellinia</taxon>
        <taxon>Dactylopodida</taxon>
        <taxon>Paramoebidae</taxon>
        <taxon>Paramoeba</taxon>
    </lineage>
</organism>